<proteinExistence type="predicted"/>
<dbReference type="Proteomes" id="UP000024836">
    <property type="component" value="Unassembled WGS sequence"/>
</dbReference>
<dbReference type="SUPFAM" id="SSF56219">
    <property type="entry name" value="DNase I-like"/>
    <property type="match status" value="1"/>
</dbReference>
<gene>
    <name evidence="2" type="ORF">ATO10_06921</name>
</gene>
<name>A0A058ZN55_9RHOB</name>
<comment type="caution">
    <text evidence="2">The sequence shown here is derived from an EMBL/GenBank/DDBJ whole genome shotgun (WGS) entry which is preliminary data.</text>
</comment>
<accession>A0A058ZN55</accession>
<keyword evidence="3" id="KW-1185">Reference proteome</keyword>
<dbReference type="InterPro" id="IPR036691">
    <property type="entry name" value="Endo/exonu/phosph_ase_sf"/>
</dbReference>
<dbReference type="PATRIC" id="fig|1461693.3.peg.1408"/>
<dbReference type="eggNOG" id="COG3568">
    <property type="taxonomic scope" value="Bacteria"/>
</dbReference>
<protein>
    <recommendedName>
        <fullName evidence="1">Endonuclease/exonuclease/phosphatase domain-containing protein</fullName>
    </recommendedName>
</protein>
<dbReference type="RefSeq" id="WP_238323419.1">
    <property type="nucleotide sequence ID" value="NZ_AQQY01000003.1"/>
</dbReference>
<dbReference type="STRING" id="1461693.ATO10_06921"/>
<reference evidence="2 3" key="1">
    <citation type="submission" date="2013-04" db="EMBL/GenBank/DDBJ databases">
        <title>Shimia sp. 22II-S11-Z10 Genome Sequencing.</title>
        <authorList>
            <person name="Lai Q."/>
            <person name="Li G."/>
            <person name="Shao Z."/>
        </authorList>
    </citation>
    <scope>NUCLEOTIDE SEQUENCE [LARGE SCALE GENOMIC DNA]</scope>
    <source>
        <strain evidence="3">22II-S11-Z10</strain>
    </source>
</reference>
<feature type="domain" description="Endonuclease/exonuclease/phosphatase" evidence="1">
    <location>
        <begin position="9"/>
        <end position="291"/>
    </location>
</feature>
<dbReference type="AlphaFoldDB" id="A0A058ZN55"/>
<evidence type="ECO:0000313" key="3">
    <source>
        <dbReference type="Proteomes" id="UP000024836"/>
    </source>
</evidence>
<dbReference type="GO" id="GO:0003824">
    <property type="term" value="F:catalytic activity"/>
    <property type="evidence" value="ECO:0007669"/>
    <property type="project" value="InterPro"/>
</dbReference>
<dbReference type="EMBL" id="AQQY01000003">
    <property type="protein sequence ID" value="KCV82655.1"/>
    <property type="molecule type" value="Genomic_DNA"/>
</dbReference>
<dbReference type="Gene3D" id="3.60.10.10">
    <property type="entry name" value="Endonuclease/exonuclease/phosphatase"/>
    <property type="match status" value="1"/>
</dbReference>
<evidence type="ECO:0000313" key="2">
    <source>
        <dbReference type="EMBL" id="KCV82655.1"/>
    </source>
</evidence>
<dbReference type="InterPro" id="IPR005135">
    <property type="entry name" value="Endo/exonuclease/phosphatase"/>
</dbReference>
<dbReference type="Pfam" id="PF03372">
    <property type="entry name" value="Exo_endo_phos"/>
    <property type="match status" value="1"/>
</dbReference>
<evidence type="ECO:0000259" key="1">
    <source>
        <dbReference type="Pfam" id="PF03372"/>
    </source>
</evidence>
<organism evidence="2 3">
    <name type="scientific">Actibacterium atlanticum</name>
    <dbReference type="NCBI Taxonomy" id="1461693"/>
    <lineage>
        <taxon>Bacteria</taxon>
        <taxon>Pseudomonadati</taxon>
        <taxon>Pseudomonadota</taxon>
        <taxon>Alphaproteobacteria</taxon>
        <taxon>Rhodobacterales</taxon>
        <taxon>Roseobacteraceae</taxon>
        <taxon>Actibacterium</taxon>
    </lineage>
</organism>
<sequence>MLHAFNKGGDAQITAVVDAITRTKPDVIALQGLDYDLSGATLAALGAALAQAGHDLPYVFAARPNSGWRTGLDHDGDGYADGPRDAQGFGWYSGQGGMAVLSRYPLGEVQDFSDYLWKDLPGALLPHVDGAPFPSKQVQEVQRLSSVGHWLVPVLIGDTVVNVLTFHSGPPVFDGPEDRNGKRNHDEIRFWQLLLDGALPFQAPAAPFVIAGDANLDPDRSDGLRAAIRDMLADPRLQDPRPSSAQAGLNTVDWPNGPGQLRVDYVLPSADLRILDAGVDWPAQPEAGSRHRLVWVDIALP</sequence>